<dbReference type="EMBL" id="JAEKNQ010000050">
    <property type="protein sequence ID" value="MBJ7604036.1"/>
    <property type="molecule type" value="Genomic_DNA"/>
</dbReference>
<dbReference type="PANTHER" id="PTHR45947:SF3">
    <property type="entry name" value="SULFOQUINOVOSYL TRANSFERASE SQD2"/>
    <property type="match status" value="1"/>
</dbReference>
<evidence type="ECO:0000313" key="5">
    <source>
        <dbReference type="Proteomes" id="UP000620075"/>
    </source>
</evidence>
<dbReference type="PANTHER" id="PTHR45947">
    <property type="entry name" value="SULFOQUINOVOSYL TRANSFERASE SQD2"/>
    <property type="match status" value="1"/>
</dbReference>
<evidence type="ECO:0000256" key="1">
    <source>
        <dbReference type="SAM" id="MobiDB-lite"/>
    </source>
</evidence>
<protein>
    <submittedName>
        <fullName evidence="4">Glycosyltransferase family 4 protein</fullName>
    </submittedName>
</protein>
<comment type="caution">
    <text evidence="4">The sequence shown here is derived from an EMBL/GenBank/DDBJ whole genome shotgun (WGS) entry which is preliminary data.</text>
</comment>
<evidence type="ECO:0000313" key="4">
    <source>
        <dbReference type="EMBL" id="MBJ7604036.1"/>
    </source>
</evidence>
<sequence length="397" mass="44706">MKVGLVSPYDYTHPGGVGNHIRHLSYWLRQLGHEVRVFAPSGRKDAEREIPGFYRIGRAISLPMNDSVARISLSFHLARRVNDILERERFDVLHFHEPLMPALPLTLLRMSKAPHVGTFHAFAKSNLGYYYGRPILGSYLRHLHQSIAVSEPARDFIRHYFPRVEPHVVPNGVNVDSFRPGQAPIRHLRDDRINVLFVGRLEKRKGLRDLLRGFQYLRSRVEKSRLIIVGEGPLRKDVESFISQQRLPDVVLAGAVPDTVLPRYHSSADIFCAPATGRESFGIVLLEAMAAALPIVATEIPGYLSVLQPGVDSLTVRPKSPIELGVALTVLARDIELRRRMGQAGLVKSHRYAWPVVTGRVIQVYEQARAARTERPQDGEQPEELMPGVHYPLPNLG</sequence>
<evidence type="ECO:0000259" key="3">
    <source>
        <dbReference type="Pfam" id="PF13439"/>
    </source>
</evidence>
<dbReference type="InterPro" id="IPR028098">
    <property type="entry name" value="Glyco_trans_4-like_N"/>
</dbReference>
<dbReference type="CDD" id="cd03801">
    <property type="entry name" value="GT4_PimA-like"/>
    <property type="match status" value="1"/>
</dbReference>
<reference evidence="4 5" key="1">
    <citation type="submission" date="2020-10" db="EMBL/GenBank/DDBJ databases">
        <title>Ca. Dormibacterota MAGs.</title>
        <authorList>
            <person name="Montgomery K."/>
        </authorList>
    </citation>
    <scope>NUCLEOTIDE SEQUENCE [LARGE SCALE GENOMIC DNA]</scope>
    <source>
        <strain evidence="4">SC8811_S16_3</strain>
    </source>
</reference>
<evidence type="ECO:0000259" key="2">
    <source>
        <dbReference type="Pfam" id="PF00534"/>
    </source>
</evidence>
<proteinExistence type="predicted"/>
<organism evidence="4 5">
    <name type="scientific">Candidatus Dormiibacter inghamiae</name>
    <dbReference type="NCBI Taxonomy" id="3127013"/>
    <lineage>
        <taxon>Bacteria</taxon>
        <taxon>Bacillati</taxon>
        <taxon>Candidatus Dormiibacterota</taxon>
        <taxon>Candidatus Dormibacteria</taxon>
        <taxon>Candidatus Dormibacterales</taxon>
        <taxon>Candidatus Dormibacteraceae</taxon>
        <taxon>Candidatus Dormiibacter</taxon>
    </lineage>
</organism>
<dbReference type="Pfam" id="PF00534">
    <property type="entry name" value="Glycos_transf_1"/>
    <property type="match status" value="1"/>
</dbReference>
<gene>
    <name evidence="4" type="ORF">JF888_12715</name>
</gene>
<dbReference type="AlphaFoldDB" id="A0A934KI73"/>
<feature type="region of interest" description="Disordered" evidence="1">
    <location>
        <begin position="372"/>
        <end position="397"/>
    </location>
</feature>
<dbReference type="InterPro" id="IPR050194">
    <property type="entry name" value="Glycosyltransferase_grp1"/>
</dbReference>
<dbReference type="SUPFAM" id="SSF53756">
    <property type="entry name" value="UDP-Glycosyltransferase/glycogen phosphorylase"/>
    <property type="match status" value="1"/>
</dbReference>
<feature type="domain" description="Glycosyltransferase subfamily 4-like N-terminal" evidence="3">
    <location>
        <begin position="14"/>
        <end position="176"/>
    </location>
</feature>
<dbReference type="Gene3D" id="3.40.50.2000">
    <property type="entry name" value="Glycogen Phosphorylase B"/>
    <property type="match status" value="2"/>
</dbReference>
<dbReference type="RefSeq" id="WP_338180985.1">
    <property type="nucleotide sequence ID" value="NZ_JAEKNQ010000050.1"/>
</dbReference>
<name>A0A934KI73_9BACT</name>
<dbReference type="InterPro" id="IPR001296">
    <property type="entry name" value="Glyco_trans_1"/>
</dbReference>
<feature type="domain" description="Glycosyl transferase family 1" evidence="2">
    <location>
        <begin position="188"/>
        <end position="345"/>
    </location>
</feature>
<dbReference type="Proteomes" id="UP000620075">
    <property type="component" value="Unassembled WGS sequence"/>
</dbReference>
<accession>A0A934KI73</accession>
<dbReference type="Pfam" id="PF13439">
    <property type="entry name" value="Glyco_transf_4"/>
    <property type="match status" value="1"/>
</dbReference>
<dbReference type="GO" id="GO:0016757">
    <property type="term" value="F:glycosyltransferase activity"/>
    <property type="evidence" value="ECO:0007669"/>
    <property type="project" value="InterPro"/>
</dbReference>